<organism evidence="1">
    <name type="scientific">marine sediment metagenome</name>
    <dbReference type="NCBI Taxonomy" id="412755"/>
    <lineage>
        <taxon>unclassified sequences</taxon>
        <taxon>metagenomes</taxon>
        <taxon>ecological metagenomes</taxon>
    </lineage>
</organism>
<protein>
    <submittedName>
        <fullName evidence="1">Uncharacterized protein</fullName>
    </submittedName>
</protein>
<sequence length="69" mass="8276">MPQWPMNDHEKRYQWDYASDWLVEKINTSSLQELRAMVFAILSQLTEDDLQEVFQSEMDADGFFDEVTR</sequence>
<reference evidence="1" key="1">
    <citation type="journal article" date="2015" name="Nature">
        <title>Complex archaea that bridge the gap between prokaryotes and eukaryotes.</title>
        <authorList>
            <person name="Spang A."/>
            <person name="Saw J.H."/>
            <person name="Jorgensen S.L."/>
            <person name="Zaremba-Niedzwiedzka K."/>
            <person name="Martijn J."/>
            <person name="Lind A.E."/>
            <person name="van Eijk R."/>
            <person name="Schleper C."/>
            <person name="Guy L."/>
            <person name="Ettema T.J."/>
        </authorList>
    </citation>
    <scope>NUCLEOTIDE SEQUENCE</scope>
</reference>
<name>A0A0F9M686_9ZZZZ</name>
<evidence type="ECO:0000313" key="1">
    <source>
        <dbReference type="EMBL" id="KKM64747.1"/>
    </source>
</evidence>
<accession>A0A0F9M686</accession>
<dbReference type="AlphaFoldDB" id="A0A0F9M686"/>
<dbReference type="EMBL" id="LAZR01010841">
    <property type="protein sequence ID" value="KKM64747.1"/>
    <property type="molecule type" value="Genomic_DNA"/>
</dbReference>
<gene>
    <name evidence="1" type="ORF">LCGC14_1498210</name>
</gene>
<proteinExistence type="predicted"/>
<comment type="caution">
    <text evidence="1">The sequence shown here is derived from an EMBL/GenBank/DDBJ whole genome shotgun (WGS) entry which is preliminary data.</text>
</comment>